<dbReference type="InterPro" id="IPR011460">
    <property type="entry name" value="Lcl_C"/>
</dbReference>
<evidence type="ECO:0000313" key="3">
    <source>
        <dbReference type="Proteomes" id="UP000234460"/>
    </source>
</evidence>
<gene>
    <name evidence="2" type="ORF">LMANV2_70012</name>
</gene>
<name>A0AAQ1SQL5_LEPIR</name>
<feature type="domain" description="Lcl C-terminal" evidence="1">
    <location>
        <begin position="2"/>
        <end position="95"/>
    </location>
</feature>
<reference evidence="2 3" key="1">
    <citation type="submission" date="2017-11" db="EMBL/GenBank/DDBJ databases">
        <authorList>
            <person name="Lechat P."/>
        </authorList>
    </citation>
    <scope>NUCLEOTIDE SEQUENCE [LARGE SCALE GENOMIC DNA]</scope>
    <source>
        <strain evidence="2">L495</strain>
    </source>
</reference>
<dbReference type="EMBL" id="OEJX01000067">
    <property type="protein sequence ID" value="SOR63446.1"/>
    <property type="molecule type" value="Genomic_DNA"/>
</dbReference>
<dbReference type="AlphaFoldDB" id="A0AAQ1SQL5"/>
<organism evidence="2 3">
    <name type="scientific">Leptospira interrogans serovar Manilae</name>
    <dbReference type="NCBI Taxonomy" id="214675"/>
    <lineage>
        <taxon>Bacteria</taxon>
        <taxon>Pseudomonadati</taxon>
        <taxon>Spirochaetota</taxon>
        <taxon>Spirochaetia</taxon>
        <taxon>Leptospirales</taxon>
        <taxon>Leptospiraceae</taxon>
        <taxon>Leptospira</taxon>
    </lineage>
</organism>
<evidence type="ECO:0000259" key="1">
    <source>
        <dbReference type="Pfam" id="PF07603"/>
    </source>
</evidence>
<proteinExistence type="predicted"/>
<comment type="caution">
    <text evidence="2">The sequence shown here is derived from an EMBL/GenBank/DDBJ whole genome shotgun (WGS) entry which is preliminary data.</text>
</comment>
<dbReference type="PANTHER" id="PTHR35812">
    <property type="entry name" value="LIPOPROTEIN"/>
    <property type="match status" value="1"/>
</dbReference>
<dbReference type="Pfam" id="PF07603">
    <property type="entry name" value="Lcl_C"/>
    <property type="match status" value="1"/>
</dbReference>
<dbReference type="Proteomes" id="UP000234460">
    <property type="component" value="Chromosome LMANV2"/>
</dbReference>
<protein>
    <recommendedName>
        <fullName evidence="1">Lcl C-terminal domain-containing protein</fullName>
    </recommendedName>
</protein>
<accession>A0AAQ1SQL5</accession>
<evidence type="ECO:0000313" key="2">
    <source>
        <dbReference type="EMBL" id="SOR63446.1"/>
    </source>
</evidence>
<dbReference type="PANTHER" id="PTHR35812:SF1">
    <property type="entry name" value="LIPOPROTEIN"/>
    <property type="match status" value="1"/>
</dbReference>
<sequence length="99" mass="10707">MLNYCDTLNIGVRSNWRLPNVNELMSISAPGAPFTYTAFFPNTPVGVYFWSSTSVIPIGLGVPNVARVFGFSGINHGQSYGNIKAGGALNYVRCVTDFP</sequence>